<evidence type="ECO:0000256" key="3">
    <source>
        <dbReference type="ARBA" id="ARBA00022989"/>
    </source>
</evidence>
<evidence type="ECO:0000256" key="2">
    <source>
        <dbReference type="ARBA" id="ARBA00022692"/>
    </source>
</evidence>
<dbReference type="Pfam" id="PF03798">
    <property type="entry name" value="TRAM_LAG1_CLN8"/>
    <property type="match status" value="1"/>
</dbReference>
<keyword evidence="3 5" id="KW-1133">Transmembrane helix</keyword>
<feature type="transmembrane region" description="Helical" evidence="5">
    <location>
        <begin position="150"/>
        <end position="167"/>
    </location>
</feature>
<sequence>MYNRKLNKNIISFTHSILCTVIAYQNILQDLPNYHLLYNFSFGYFLWDIIYILINRDYNDLMFIYHHIICLLALNSMINNNDSEIINKVFFFGEASNFFNYVVYHCIKLDYLKKNIIFLKILQFLWFFYFRMILISQTIYEEFNNLNNKYFGYVLLSIHVLSFLWMSKQFKKISNYLLN</sequence>
<feature type="transmembrane region" description="Helical" evidence="5">
    <location>
        <begin position="116"/>
        <end position="138"/>
    </location>
</feature>
<name>A0A6C0IXX4_9ZZZZ</name>
<proteinExistence type="predicted"/>
<evidence type="ECO:0000256" key="5">
    <source>
        <dbReference type="SAM" id="Phobius"/>
    </source>
</evidence>
<comment type="subcellular location">
    <subcellularLocation>
        <location evidence="1">Membrane</location>
        <topology evidence="1">Multi-pass membrane protein</topology>
    </subcellularLocation>
</comment>
<evidence type="ECO:0000259" key="6">
    <source>
        <dbReference type="PROSITE" id="PS50922"/>
    </source>
</evidence>
<feature type="transmembrane region" description="Helical" evidence="5">
    <location>
        <begin position="34"/>
        <end position="54"/>
    </location>
</feature>
<feature type="transmembrane region" description="Helical" evidence="5">
    <location>
        <begin position="9"/>
        <end position="28"/>
    </location>
</feature>
<dbReference type="PROSITE" id="PS50922">
    <property type="entry name" value="TLC"/>
    <property type="match status" value="1"/>
</dbReference>
<dbReference type="AlphaFoldDB" id="A0A6C0IXX4"/>
<dbReference type="GO" id="GO:0016020">
    <property type="term" value="C:membrane"/>
    <property type="evidence" value="ECO:0007669"/>
    <property type="project" value="UniProtKB-SubCell"/>
</dbReference>
<evidence type="ECO:0000256" key="1">
    <source>
        <dbReference type="ARBA" id="ARBA00004141"/>
    </source>
</evidence>
<keyword evidence="2 5" id="KW-0812">Transmembrane</keyword>
<feature type="domain" description="TLC" evidence="6">
    <location>
        <begin position="1"/>
        <end position="178"/>
    </location>
</feature>
<reference evidence="7" key="1">
    <citation type="journal article" date="2020" name="Nature">
        <title>Giant virus diversity and host interactions through global metagenomics.</title>
        <authorList>
            <person name="Schulz F."/>
            <person name="Roux S."/>
            <person name="Paez-Espino D."/>
            <person name="Jungbluth S."/>
            <person name="Walsh D.A."/>
            <person name="Denef V.J."/>
            <person name="McMahon K.D."/>
            <person name="Konstantinidis K.T."/>
            <person name="Eloe-Fadrosh E.A."/>
            <person name="Kyrpides N.C."/>
            <person name="Woyke T."/>
        </authorList>
    </citation>
    <scope>NUCLEOTIDE SEQUENCE</scope>
    <source>
        <strain evidence="7">GVMAG-M-3300025138-11</strain>
    </source>
</reference>
<organism evidence="7">
    <name type="scientific">viral metagenome</name>
    <dbReference type="NCBI Taxonomy" id="1070528"/>
    <lineage>
        <taxon>unclassified sequences</taxon>
        <taxon>metagenomes</taxon>
        <taxon>organismal metagenomes</taxon>
    </lineage>
</organism>
<dbReference type="InterPro" id="IPR006634">
    <property type="entry name" value="TLC-dom"/>
</dbReference>
<keyword evidence="4 5" id="KW-0472">Membrane</keyword>
<accession>A0A6C0IXX4</accession>
<dbReference type="EMBL" id="MN740276">
    <property type="protein sequence ID" value="QHT97439.1"/>
    <property type="molecule type" value="Genomic_DNA"/>
</dbReference>
<evidence type="ECO:0000313" key="7">
    <source>
        <dbReference type="EMBL" id="QHT97439.1"/>
    </source>
</evidence>
<protein>
    <recommendedName>
        <fullName evidence="6">TLC domain-containing protein</fullName>
    </recommendedName>
</protein>
<evidence type="ECO:0000256" key="4">
    <source>
        <dbReference type="ARBA" id="ARBA00023136"/>
    </source>
</evidence>